<dbReference type="GO" id="GO:0016020">
    <property type="term" value="C:membrane"/>
    <property type="evidence" value="ECO:0007669"/>
    <property type="project" value="UniProtKB-SubCell"/>
</dbReference>
<dbReference type="GO" id="GO:0016705">
    <property type="term" value="F:oxidoreductase activity, acting on paired donors, with incorporation or reduction of molecular oxygen"/>
    <property type="evidence" value="ECO:0007669"/>
    <property type="project" value="InterPro"/>
</dbReference>
<evidence type="ECO:0000256" key="10">
    <source>
        <dbReference type="ARBA" id="ARBA00023136"/>
    </source>
</evidence>
<dbReference type="Gene3D" id="1.10.630.10">
    <property type="entry name" value="Cytochrome P450"/>
    <property type="match status" value="1"/>
</dbReference>
<evidence type="ECO:0000256" key="1">
    <source>
        <dbReference type="ARBA" id="ARBA00004370"/>
    </source>
</evidence>
<dbReference type="GO" id="GO:0020037">
    <property type="term" value="F:heme binding"/>
    <property type="evidence" value="ECO:0007669"/>
    <property type="project" value="InterPro"/>
</dbReference>
<evidence type="ECO:0008006" key="15">
    <source>
        <dbReference type="Google" id="ProtNLM"/>
    </source>
</evidence>
<keyword evidence="10" id="KW-0472">Membrane</keyword>
<evidence type="ECO:0000256" key="3">
    <source>
        <dbReference type="ARBA" id="ARBA00022617"/>
    </source>
</evidence>
<keyword evidence="3 11" id="KW-0349">Heme</keyword>
<dbReference type="InterPro" id="IPR017972">
    <property type="entry name" value="Cyt_P450_CS"/>
</dbReference>
<dbReference type="InterPro" id="IPR001128">
    <property type="entry name" value="Cyt_P450"/>
</dbReference>
<comment type="caution">
    <text evidence="13">The sequence shown here is derived from an EMBL/GenBank/DDBJ whole genome shotgun (WGS) entry which is preliminary data.</text>
</comment>
<keyword evidence="7 12" id="KW-0560">Oxidoreductase</keyword>
<evidence type="ECO:0000256" key="8">
    <source>
        <dbReference type="ARBA" id="ARBA00023004"/>
    </source>
</evidence>
<gene>
    <name evidence="13" type="ORF">GOP47_0003446</name>
</gene>
<dbReference type="OrthoDB" id="1470350at2759"/>
<evidence type="ECO:0000256" key="9">
    <source>
        <dbReference type="ARBA" id="ARBA00023033"/>
    </source>
</evidence>
<keyword evidence="8 11" id="KW-0408">Iron</keyword>
<dbReference type="PRINTS" id="PR00463">
    <property type="entry name" value="EP450I"/>
</dbReference>
<dbReference type="Pfam" id="PF00067">
    <property type="entry name" value="p450"/>
    <property type="match status" value="1"/>
</dbReference>
<evidence type="ECO:0000256" key="6">
    <source>
        <dbReference type="ARBA" id="ARBA00022989"/>
    </source>
</evidence>
<accession>A0A9D4VDT3</accession>
<dbReference type="EMBL" id="JABFUD020000002">
    <property type="protein sequence ID" value="KAI5083703.1"/>
    <property type="molecule type" value="Genomic_DNA"/>
</dbReference>
<organism evidence="13 14">
    <name type="scientific">Adiantum capillus-veneris</name>
    <name type="common">Maidenhair fern</name>
    <dbReference type="NCBI Taxonomy" id="13818"/>
    <lineage>
        <taxon>Eukaryota</taxon>
        <taxon>Viridiplantae</taxon>
        <taxon>Streptophyta</taxon>
        <taxon>Embryophyta</taxon>
        <taxon>Tracheophyta</taxon>
        <taxon>Polypodiopsida</taxon>
        <taxon>Polypodiidae</taxon>
        <taxon>Polypodiales</taxon>
        <taxon>Pteridineae</taxon>
        <taxon>Pteridaceae</taxon>
        <taxon>Vittarioideae</taxon>
        <taxon>Adiantum</taxon>
    </lineage>
</organism>
<evidence type="ECO:0000313" key="14">
    <source>
        <dbReference type="Proteomes" id="UP000886520"/>
    </source>
</evidence>
<feature type="binding site" description="axial binding residue" evidence="11">
    <location>
        <position position="459"/>
    </location>
    <ligand>
        <name>heme</name>
        <dbReference type="ChEBI" id="CHEBI:30413"/>
    </ligand>
    <ligandPart>
        <name>Fe</name>
        <dbReference type="ChEBI" id="CHEBI:18248"/>
    </ligandPart>
</feature>
<evidence type="ECO:0000256" key="2">
    <source>
        <dbReference type="ARBA" id="ARBA00010617"/>
    </source>
</evidence>
<dbReference type="PRINTS" id="PR00385">
    <property type="entry name" value="P450"/>
</dbReference>
<comment type="similarity">
    <text evidence="2 12">Belongs to the cytochrome P450 family.</text>
</comment>
<sequence>MALCALWAVASLLLSLPLALLIWKVLSLLVWEPLRMQKCLRDQGIGGPPYRIFVGNLREIIAMTKASRASPLPHITHDIMPRVLPDFSTWSEQYGKPFLYWQGWKSRLAVVDPELCKELFTNKFGHYVKPAIPKQMNDLLVNGLVLLEGEKWAQHRKIVNPAFFLDKLKGMVPIIVTLTNGMLEKWKRESENPACKEIDAFKEFHGLAADFITHTAFGSSYAEGKQVFLLQYEQQALLLKLSFSALIPGIRFLPTAVNRYRWKLRKQIEATLLKIVKKRLSLPSDDYGSDLLGLMLSARKEEDPTMTLQDIIDECKTFFFAGHETTTSLITWTVMLLANHPEWQESARKEVLSLFGTSCPNADLLNHLKIIGMILQESLRLYPPVTGTLRETTRDGKLGNIFIPKGTGFFVGVLPLHVDRELWGDDALEFNPLRFANGVLKACKHPSAFVPFGSGPRVCVGQNFAMMEAKITLCMILQKFRFRLSPGYRHAPTVILTMQPEHGLQILLEPLVA</sequence>
<keyword evidence="9 12" id="KW-0503">Monooxygenase</keyword>
<reference evidence="13" key="1">
    <citation type="submission" date="2021-01" db="EMBL/GenBank/DDBJ databases">
        <title>Adiantum capillus-veneris genome.</title>
        <authorList>
            <person name="Fang Y."/>
            <person name="Liao Q."/>
        </authorList>
    </citation>
    <scope>NUCLEOTIDE SEQUENCE</scope>
    <source>
        <strain evidence="13">H3</strain>
        <tissue evidence="13">Leaf</tissue>
    </source>
</reference>
<evidence type="ECO:0000256" key="5">
    <source>
        <dbReference type="ARBA" id="ARBA00022723"/>
    </source>
</evidence>
<dbReference type="InterPro" id="IPR036396">
    <property type="entry name" value="Cyt_P450_sf"/>
</dbReference>
<keyword evidence="4" id="KW-0812">Transmembrane</keyword>
<proteinExistence type="inferred from homology"/>
<dbReference type="GO" id="GO:0004497">
    <property type="term" value="F:monooxygenase activity"/>
    <property type="evidence" value="ECO:0007669"/>
    <property type="project" value="UniProtKB-KW"/>
</dbReference>
<dbReference type="PANTHER" id="PTHR24282">
    <property type="entry name" value="CYTOCHROME P450 FAMILY MEMBER"/>
    <property type="match status" value="1"/>
</dbReference>
<evidence type="ECO:0000313" key="13">
    <source>
        <dbReference type="EMBL" id="KAI5083703.1"/>
    </source>
</evidence>
<dbReference type="AlphaFoldDB" id="A0A9D4VDT3"/>
<keyword evidence="14" id="KW-1185">Reference proteome</keyword>
<dbReference type="GO" id="GO:0005506">
    <property type="term" value="F:iron ion binding"/>
    <property type="evidence" value="ECO:0007669"/>
    <property type="project" value="InterPro"/>
</dbReference>
<keyword evidence="6" id="KW-1133">Transmembrane helix</keyword>
<dbReference type="PANTHER" id="PTHR24282:SF211">
    <property type="entry name" value="CYTOCHROME P450-RELATED"/>
    <property type="match status" value="1"/>
</dbReference>
<dbReference type="InterPro" id="IPR002401">
    <property type="entry name" value="Cyt_P450_E_grp-I"/>
</dbReference>
<comment type="cofactor">
    <cofactor evidence="11">
        <name>heme</name>
        <dbReference type="ChEBI" id="CHEBI:30413"/>
    </cofactor>
</comment>
<name>A0A9D4VDT3_ADICA</name>
<keyword evidence="5 11" id="KW-0479">Metal-binding</keyword>
<dbReference type="Proteomes" id="UP000886520">
    <property type="component" value="Chromosome 3"/>
</dbReference>
<dbReference type="SUPFAM" id="SSF48264">
    <property type="entry name" value="Cytochrome P450"/>
    <property type="match status" value="1"/>
</dbReference>
<dbReference type="InterPro" id="IPR050665">
    <property type="entry name" value="Cytochrome_P450_Monooxygen"/>
</dbReference>
<comment type="subcellular location">
    <subcellularLocation>
        <location evidence="1">Membrane</location>
    </subcellularLocation>
</comment>
<evidence type="ECO:0000256" key="7">
    <source>
        <dbReference type="ARBA" id="ARBA00023002"/>
    </source>
</evidence>
<evidence type="ECO:0000256" key="11">
    <source>
        <dbReference type="PIRSR" id="PIRSR602401-1"/>
    </source>
</evidence>
<dbReference type="PROSITE" id="PS00086">
    <property type="entry name" value="CYTOCHROME_P450"/>
    <property type="match status" value="1"/>
</dbReference>
<evidence type="ECO:0000256" key="4">
    <source>
        <dbReference type="ARBA" id="ARBA00022692"/>
    </source>
</evidence>
<evidence type="ECO:0000256" key="12">
    <source>
        <dbReference type="RuleBase" id="RU000461"/>
    </source>
</evidence>
<protein>
    <recommendedName>
        <fullName evidence="15">Cytochrome P450</fullName>
    </recommendedName>
</protein>